<evidence type="ECO:0000256" key="6">
    <source>
        <dbReference type="ARBA" id="ARBA00023136"/>
    </source>
</evidence>
<keyword evidence="8" id="KW-0503">Monooxygenase</keyword>
<dbReference type="OrthoDB" id="1470350at2759"/>
<dbReference type="PROSITE" id="PS00086">
    <property type="entry name" value="CYTOCHROME_P450"/>
    <property type="match status" value="1"/>
</dbReference>
<dbReference type="GO" id="GO:0016020">
    <property type="term" value="C:membrane"/>
    <property type="evidence" value="ECO:0007669"/>
    <property type="project" value="UniProtKB-SubCell"/>
</dbReference>
<keyword evidence="5" id="KW-1133">Transmembrane helix</keyword>
<feature type="binding site" description="axial binding residue" evidence="7">
    <location>
        <position position="359"/>
    </location>
    <ligand>
        <name>heme</name>
        <dbReference type="ChEBI" id="CHEBI:30413"/>
    </ligand>
    <ligandPart>
        <name>Fe</name>
        <dbReference type="ChEBI" id="CHEBI:18248"/>
    </ligandPart>
</feature>
<comment type="subcellular location">
    <subcellularLocation>
        <location evidence="2">Membrane</location>
        <topology evidence="2">Single-pass membrane protein</topology>
    </subcellularLocation>
</comment>
<dbReference type="InterPro" id="IPR001128">
    <property type="entry name" value="Cyt_P450"/>
</dbReference>
<dbReference type="InterPro" id="IPR017972">
    <property type="entry name" value="Cyt_P450_CS"/>
</dbReference>
<gene>
    <name evidence="9" type="ORF">ORAREDHAP_LOCUS10764</name>
</gene>
<evidence type="ECO:0000313" key="10">
    <source>
        <dbReference type="Proteomes" id="UP000507245"/>
    </source>
</evidence>
<organism evidence="9 10">
    <name type="scientific">Prunus armeniaca</name>
    <name type="common">Apricot</name>
    <name type="synonym">Armeniaca vulgaris</name>
    <dbReference type="NCBI Taxonomy" id="36596"/>
    <lineage>
        <taxon>Eukaryota</taxon>
        <taxon>Viridiplantae</taxon>
        <taxon>Streptophyta</taxon>
        <taxon>Embryophyta</taxon>
        <taxon>Tracheophyta</taxon>
        <taxon>Spermatophyta</taxon>
        <taxon>Magnoliopsida</taxon>
        <taxon>eudicotyledons</taxon>
        <taxon>Gunneridae</taxon>
        <taxon>Pentapetalae</taxon>
        <taxon>rosids</taxon>
        <taxon>fabids</taxon>
        <taxon>Rosales</taxon>
        <taxon>Rosaceae</taxon>
        <taxon>Amygdaloideae</taxon>
        <taxon>Amygdaleae</taxon>
        <taxon>Prunus</taxon>
    </lineage>
</organism>
<evidence type="ECO:0000256" key="7">
    <source>
        <dbReference type="PIRSR" id="PIRSR602401-1"/>
    </source>
</evidence>
<keyword evidence="8" id="KW-0560">Oxidoreductase</keyword>
<dbReference type="SUPFAM" id="SSF48264">
    <property type="entry name" value="Cytochrome P450"/>
    <property type="match status" value="1"/>
</dbReference>
<dbReference type="InterPro" id="IPR036396">
    <property type="entry name" value="Cyt_P450_sf"/>
</dbReference>
<evidence type="ECO:0000256" key="2">
    <source>
        <dbReference type="ARBA" id="ARBA00004167"/>
    </source>
</evidence>
<evidence type="ECO:0000256" key="4">
    <source>
        <dbReference type="ARBA" id="ARBA00022723"/>
    </source>
</evidence>
<keyword evidence="4 7" id="KW-0479">Metal-binding</keyword>
<dbReference type="Pfam" id="PF00067">
    <property type="entry name" value="p450"/>
    <property type="match status" value="1"/>
</dbReference>
<dbReference type="PRINTS" id="PR00463">
    <property type="entry name" value="EP450I"/>
</dbReference>
<evidence type="ECO:0000256" key="3">
    <source>
        <dbReference type="ARBA" id="ARBA00022692"/>
    </source>
</evidence>
<dbReference type="EMBL" id="CAEKKB010000002">
    <property type="protein sequence ID" value="CAB4298418.1"/>
    <property type="molecule type" value="Genomic_DNA"/>
</dbReference>
<evidence type="ECO:0008006" key="11">
    <source>
        <dbReference type="Google" id="ProtNLM"/>
    </source>
</evidence>
<dbReference type="PANTHER" id="PTHR24298:SF59">
    <property type="entry name" value="CYTOCHROME P450, FAMILY 705, SUBFAMILY A, POLYPEPTIDE 25-RELATED"/>
    <property type="match status" value="1"/>
</dbReference>
<comment type="cofactor">
    <cofactor evidence="1 7">
        <name>heme</name>
        <dbReference type="ChEBI" id="CHEBI:30413"/>
    </cofactor>
</comment>
<dbReference type="AlphaFoldDB" id="A0A6J5WJI2"/>
<dbReference type="GO" id="GO:0016709">
    <property type="term" value="F:oxidoreductase activity, acting on paired donors, with incorporation or reduction of molecular oxygen, NAD(P)H as one donor, and incorporation of one atom of oxygen"/>
    <property type="evidence" value="ECO:0007669"/>
    <property type="project" value="TreeGrafter"/>
</dbReference>
<comment type="similarity">
    <text evidence="8">Belongs to the cytochrome P450 family.</text>
</comment>
<dbReference type="GO" id="GO:0020037">
    <property type="term" value="F:heme binding"/>
    <property type="evidence" value="ECO:0007669"/>
    <property type="project" value="InterPro"/>
</dbReference>
<accession>A0A6J5WJI2</accession>
<dbReference type="GO" id="GO:0005506">
    <property type="term" value="F:iron ion binding"/>
    <property type="evidence" value="ECO:0007669"/>
    <property type="project" value="InterPro"/>
</dbReference>
<evidence type="ECO:0000313" key="9">
    <source>
        <dbReference type="EMBL" id="CAB4298418.1"/>
    </source>
</evidence>
<keyword evidence="3" id="KW-0812">Transmembrane</keyword>
<dbReference type="InterPro" id="IPR051103">
    <property type="entry name" value="Plant_metabolite_P450s"/>
</dbReference>
<dbReference type="Proteomes" id="UP000507245">
    <property type="component" value="Unassembled WGS sequence"/>
</dbReference>
<dbReference type="InterPro" id="IPR002401">
    <property type="entry name" value="Cyt_P450_E_grp-I"/>
</dbReference>
<evidence type="ECO:0000256" key="1">
    <source>
        <dbReference type="ARBA" id="ARBA00001971"/>
    </source>
</evidence>
<protein>
    <recommendedName>
        <fullName evidence="11">Cytochrome P450</fullName>
    </recommendedName>
</protein>
<reference evidence="10" key="1">
    <citation type="journal article" date="2020" name="Genome Biol.">
        <title>Gamete binning: chromosome-level and haplotype-resolved genome assembly enabled by high-throughput single-cell sequencing of gamete genomes.</title>
        <authorList>
            <person name="Campoy J.A."/>
            <person name="Sun H."/>
            <person name="Goel M."/>
            <person name="Jiao W.-B."/>
            <person name="Folz-Donahue K."/>
            <person name="Wang N."/>
            <person name="Rubio M."/>
            <person name="Liu C."/>
            <person name="Kukat C."/>
            <person name="Ruiz D."/>
            <person name="Huettel B."/>
            <person name="Schneeberger K."/>
        </authorList>
    </citation>
    <scope>NUCLEOTIDE SEQUENCE [LARGE SCALE GENOMIC DNA]</scope>
    <source>
        <strain evidence="10">cv. Rojo Pasion</strain>
    </source>
</reference>
<name>A0A6J5WJI2_PRUAR</name>
<keyword evidence="6" id="KW-0472">Membrane</keyword>
<dbReference type="PRINTS" id="PR00385">
    <property type="entry name" value="P450"/>
</dbReference>
<keyword evidence="7 8" id="KW-0349">Heme</keyword>
<keyword evidence="7 8" id="KW-0408">Iron</keyword>
<proteinExistence type="inferred from homology"/>
<dbReference type="PANTHER" id="PTHR24298">
    <property type="entry name" value="FLAVONOID 3'-MONOOXYGENASE-RELATED"/>
    <property type="match status" value="1"/>
</dbReference>
<evidence type="ECO:0000256" key="5">
    <source>
        <dbReference type="ARBA" id="ARBA00022989"/>
    </source>
</evidence>
<dbReference type="Gene3D" id="1.10.630.10">
    <property type="entry name" value="Cytochrome P450"/>
    <property type="match status" value="1"/>
</dbReference>
<keyword evidence="10" id="KW-1185">Reference proteome</keyword>
<sequence length="429" mass="48295">MALSLTSASALLECSLFRQPPWPPRSSKPKTVLSQIARHSLSHMSYHTGTQSAENKEVVDLGGALMKLTNNSTCKMVMSTSCSENGDEAARIREMMMRTLGLATKVSYGDVLGPLKRLGFWLYGKQLAEVSLEFDELLEEMLKEHEKKGERKELDFMDLLLKVYQDDQAELKITRTQIKAFLLLVNYSTLCLTGSNFMLLWCEDLFIGGTISSTETMQWTMAKLINHPDIFNKVRQEIKSVVGNSRLVGEKDIPNLPYLQEVVKESLRLYPPSPVIIRKCRQNCKIKGFDIPQGVMVATNVYAIMRDIEIWDSPNEFRPERFLASSNQVHDSVEYNDQGPQTNEQNFNYAPFGGGRRRCPGSAVALILVNTAIATMVQCFDWKVGKKGDGDEANKVNMEIGAGISLPMAYPLELLPIIHFNPFVYFSIL</sequence>
<evidence type="ECO:0000256" key="8">
    <source>
        <dbReference type="RuleBase" id="RU000461"/>
    </source>
</evidence>